<keyword evidence="2" id="KW-0813">Transport</keyword>
<dbReference type="GO" id="GO:0022857">
    <property type="term" value="F:transmembrane transporter activity"/>
    <property type="evidence" value="ECO:0007669"/>
    <property type="project" value="InterPro"/>
</dbReference>
<comment type="caution">
    <text evidence="9">The sequence shown here is derived from an EMBL/GenBank/DDBJ whole genome shotgun (WGS) entry which is preliminary data.</text>
</comment>
<dbReference type="SUPFAM" id="SSF103473">
    <property type="entry name" value="MFS general substrate transporter"/>
    <property type="match status" value="1"/>
</dbReference>
<feature type="transmembrane region" description="Helical" evidence="7">
    <location>
        <begin position="53"/>
        <end position="74"/>
    </location>
</feature>
<dbReference type="GO" id="GO:0005886">
    <property type="term" value="C:plasma membrane"/>
    <property type="evidence" value="ECO:0007669"/>
    <property type="project" value="UniProtKB-SubCell"/>
</dbReference>
<dbReference type="InterPro" id="IPR036259">
    <property type="entry name" value="MFS_trans_sf"/>
</dbReference>
<dbReference type="PROSITE" id="PS00216">
    <property type="entry name" value="SUGAR_TRANSPORT_1"/>
    <property type="match status" value="1"/>
</dbReference>
<dbReference type="PANTHER" id="PTHR23517:SF3">
    <property type="entry name" value="INTEGRAL MEMBRANE TRANSPORT PROTEIN"/>
    <property type="match status" value="1"/>
</dbReference>
<feature type="domain" description="Major facilitator superfamily (MFS) profile" evidence="8">
    <location>
        <begin position="15"/>
        <end position="114"/>
    </location>
</feature>
<keyword evidence="5 7" id="KW-1133">Transmembrane helix</keyword>
<feature type="transmembrane region" description="Helical" evidence="7">
    <location>
        <begin position="20"/>
        <end position="41"/>
    </location>
</feature>
<dbReference type="InterPro" id="IPR011701">
    <property type="entry name" value="MFS"/>
</dbReference>
<gene>
    <name evidence="9" type="ORF">S12H4_46596</name>
</gene>
<dbReference type="AlphaFoldDB" id="X1TFK2"/>
<dbReference type="InterPro" id="IPR050171">
    <property type="entry name" value="MFS_Transporters"/>
</dbReference>
<comment type="subcellular location">
    <subcellularLocation>
        <location evidence="1">Cell membrane</location>
        <topology evidence="1">Multi-pass membrane protein</topology>
    </subcellularLocation>
</comment>
<sequence>MLTKIKNSYKEYPNAFKVLVLSTFIDRLGFFLMFPFFALYVTAHFNVGMTQVGFLFAIFSAGNIIGGIIGGALADKYGRRAMLLVGLIASGVSSILMGLVDDLNIFYILAAFMG</sequence>
<feature type="transmembrane region" description="Helical" evidence="7">
    <location>
        <begin position="81"/>
        <end position="100"/>
    </location>
</feature>
<dbReference type="PANTHER" id="PTHR23517">
    <property type="entry name" value="RESISTANCE PROTEIN MDTM, PUTATIVE-RELATED-RELATED"/>
    <property type="match status" value="1"/>
</dbReference>
<protein>
    <recommendedName>
        <fullName evidence="8">Major facilitator superfamily (MFS) profile domain-containing protein</fullName>
    </recommendedName>
</protein>
<evidence type="ECO:0000256" key="4">
    <source>
        <dbReference type="ARBA" id="ARBA00022692"/>
    </source>
</evidence>
<keyword evidence="4 7" id="KW-0812">Transmembrane</keyword>
<accession>X1TFK2</accession>
<dbReference type="PROSITE" id="PS50850">
    <property type="entry name" value="MFS"/>
    <property type="match status" value="1"/>
</dbReference>
<evidence type="ECO:0000256" key="5">
    <source>
        <dbReference type="ARBA" id="ARBA00022989"/>
    </source>
</evidence>
<proteinExistence type="predicted"/>
<organism evidence="9">
    <name type="scientific">marine sediment metagenome</name>
    <dbReference type="NCBI Taxonomy" id="412755"/>
    <lineage>
        <taxon>unclassified sequences</taxon>
        <taxon>metagenomes</taxon>
        <taxon>ecological metagenomes</taxon>
    </lineage>
</organism>
<evidence type="ECO:0000256" key="2">
    <source>
        <dbReference type="ARBA" id="ARBA00022448"/>
    </source>
</evidence>
<evidence type="ECO:0000256" key="7">
    <source>
        <dbReference type="SAM" id="Phobius"/>
    </source>
</evidence>
<evidence type="ECO:0000256" key="1">
    <source>
        <dbReference type="ARBA" id="ARBA00004651"/>
    </source>
</evidence>
<keyword evidence="3" id="KW-1003">Cell membrane</keyword>
<reference evidence="9" key="1">
    <citation type="journal article" date="2014" name="Front. Microbiol.">
        <title>High frequency of phylogenetically diverse reductive dehalogenase-homologous genes in deep subseafloor sedimentary metagenomes.</title>
        <authorList>
            <person name="Kawai M."/>
            <person name="Futagami T."/>
            <person name="Toyoda A."/>
            <person name="Takaki Y."/>
            <person name="Nishi S."/>
            <person name="Hori S."/>
            <person name="Arai W."/>
            <person name="Tsubouchi T."/>
            <person name="Morono Y."/>
            <person name="Uchiyama I."/>
            <person name="Ito T."/>
            <person name="Fujiyama A."/>
            <person name="Inagaki F."/>
            <person name="Takami H."/>
        </authorList>
    </citation>
    <scope>NUCLEOTIDE SEQUENCE</scope>
    <source>
        <strain evidence="9">Expedition CK06-06</strain>
    </source>
</reference>
<dbReference type="Gene3D" id="1.20.1250.20">
    <property type="entry name" value="MFS general substrate transporter like domains"/>
    <property type="match status" value="1"/>
</dbReference>
<dbReference type="InterPro" id="IPR020846">
    <property type="entry name" value="MFS_dom"/>
</dbReference>
<name>X1TFK2_9ZZZZ</name>
<dbReference type="Pfam" id="PF07690">
    <property type="entry name" value="MFS_1"/>
    <property type="match status" value="1"/>
</dbReference>
<dbReference type="InterPro" id="IPR005829">
    <property type="entry name" value="Sugar_transporter_CS"/>
</dbReference>
<evidence type="ECO:0000259" key="8">
    <source>
        <dbReference type="PROSITE" id="PS50850"/>
    </source>
</evidence>
<feature type="non-terminal residue" evidence="9">
    <location>
        <position position="114"/>
    </location>
</feature>
<evidence type="ECO:0000256" key="6">
    <source>
        <dbReference type="ARBA" id="ARBA00023136"/>
    </source>
</evidence>
<evidence type="ECO:0000313" key="9">
    <source>
        <dbReference type="EMBL" id="GAJ04088.1"/>
    </source>
</evidence>
<keyword evidence="6 7" id="KW-0472">Membrane</keyword>
<evidence type="ECO:0000256" key="3">
    <source>
        <dbReference type="ARBA" id="ARBA00022475"/>
    </source>
</evidence>
<dbReference type="EMBL" id="BARW01028930">
    <property type="protein sequence ID" value="GAJ04088.1"/>
    <property type="molecule type" value="Genomic_DNA"/>
</dbReference>